<dbReference type="PANTHER" id="PTHR31290">
    <property type="entry name" value="UV-DAMAGE ENDONUCLEASE"/>
    <property type="match status" value="1"/>
</dbReference>
<comment type="caution">
    <text evidence="7">The sequence shown here is derived from an EMBL/GenBank/DDBJ whole genome shotgun (WGS) entry which is preliminary data.</text>
</comment>
<dbReference type="GO" id="GO:0009411">
    <property type="term" value="P:response to UV"/>
    <property type="evidence" value="ECO:0007669"/>
    <property type="project" value="InterPro"/>
</dbReference>
<dbReference type="EMBL" id="SLXT01000016">
    <property type="protein sequence ID" value="TCP63709.1"/>
    <property type="molecule type" value="Genomic_DNA"/>
</dbReference>
<evidence type="ECO:0000256" key="2">
    <source>
        <dbReference type="ARBA" id="ARBA00022759"/>
    </source>
</evidence>
<keyword evidence="2 7" id="KW-0255">Endonuclease</keyword>
<keyword evidence="4" id="KW-0228">DNA excision</keyword>
<dbReference type="RefSeq" id="WP_131919546.1">
    <property type="nucleotide sequence ID" value="NZ_JAOQNU010000015.1"/>
</dbReference>
<accession>A0A4R2RM31</accession>
<dbReference type="NCBIfam" id="TIGR00629">
    <property type="entry name" value="uvde"/>
    <property type="match status" value="1"/>
</dbReference>
<name>A0A4R2RM31_9FIRM</name>
<organism evidence="7 8">
    <name type="scientific">Heliophilum fasciatum</name>
    <dbReference type="NCBI Taxonomy" id="35700"/>
    <lineage>
        <taxon>Bacteria</taxon>
        <taxon>Bacillati</taxon>
        <taxon>Bacillota</taxon>
        <taxon>Clostridia</taxon>
        <taxon>Eubacteriales</taxon>
        <taxon>Heliobacteriaceae</taxon>
        <taxon>Heliophilum</taxon>
    </lineage>
</organism>
<evidence type="ECO:0000256" key="1">
    <source>
        <dbReference type="ARBA" id="ARBA00022722"/>
    </source>
</evidence>
<dbReference type="Gene3D" id="3.20.20.150">
    <property type="entry name" value="Divalent-metal-dependent TIM barrel enzymes"/>
    <property type="match status" value="1"/>
</dbReference>
<keyword evidence="1" id="KW-0540">Nuclease</keyword>
<dbReference type="SUPFAM" id="SSF51658">
    <property type="entry name" value="Xylose isomerase-like"/>
    <property type="match status" value="1"/>
</dbReference>
<sequence length="308" mass="34730">MTDICFGYACINNSLPSRFRTMQRKQYLELAAKDETLAMEKAKSITIFNLKEALRILRWNRENKVPFYRFSSDLVPLATIAELRRSRTWYDDPEIRQNCAAIHHHVETYGPRTSLHPGQYCVLNTPNPDVLTTSLFDLQHHVTLAKMLGATALIVHIGGGYGNKTKAMERFIEVAHGLDETTRSLLCIENDDRTYTLEETCFVGEKAGLPVVFDVHHHRCNPCDAPAKHLACALNTWGDRRPKVHISTGVTGPTDRRHADYIAPEDFEVLAQMLADAGSSVADVDIMVEAKEKDKALLQLREQIAQSL</sequence>
<dbReference type="GO" id="GO:0006289">
    <property type="term" value="P:nucleotide-excision repair"/>
    <property type="evidence" value="ECO:0007669"/>
    <property type="project" value="InterPro"/>
</dbReference>
<dbReference type="Pfam" id="PF03851">
    <property type="entry name" value="UvdE"/>
    <property type="match status" value="1"/>
</dbReference>
<evidence type="ECO:0000313" key="8">
    <source>
        <dbReference type="Proteomes" id="UP000294813"/>
    </source>
</evidence>
<keyword evidence="3" id="KW-0227">DNA damage</keyword>
<proteinExistence type="predicted"/>
<protein>
    <submittedName>
        <fullName evidence="7">UV-damage endonuclease</fullName>
    </submittedName>
</protein>
<dbReference type="Proteomes" id="UP000294813">
    <property type="component" value="Unassembled WGS sequence"/>
</dbReference>
<keyword evidence="8" id="KW-1185">Reference proteome</keyword>
<dbReference type="InterPro" id="IPR036237">
    <property type="entry name" value="Xyl_isomerase-like_sf"/>
</dbReference>
<gene>
    <name evidence="7" type="ORF">EDD73_11653</name>
</gene>
<dbReference type="AlphaFoldDB" id="A0A4R2RM31"/>
<dbReference type="GO" id="GO:0004519">
    <property type="term" value="F:endonuclease activity"/>
    <property type="evidence" value="ECO:0007669"/>
    <property type="project" value="UniProtKB-KW"/>
</dbReference>
<evidence type="ECO:0000256" key="6">
    <source>
        <dbReference type="ARBA" id="ARBA00023204"/>
    </source>
</evidence>
<dbReference type="InterPro" id="IPR004601">
    <property type="entry name" value="UvdE"/>
</dbReference>
<evidence type="ECO:0000256" key="3">
    <source>
        <dbReference type="ARBA" id="ARBA00022763"/>
    </source>
</evidence>
<evidence type="ECO:0000256" key="4">
    <source>
        <dbReference type="ARBA" id="ARBA00022769"/>
    </source>
</evidence>
<evidence type="ECO:0000313" key="7">
    <source>
        <dbReference type="EMBL" id="TCP63709.1"/>
    </source>
</evidence>
<dbReference type="GO" id="GO:0016787">
    <property type="term" value="F:hydrolase activity"/>
    <property type="evidence" value="ECO:0007669"/>
    <property type="project" value="UniProtKB-KW"/>
</dbReference>
<keyword evidence="6" id="KW-0234">DNA repair</keyword>
<keyword evidence="5" id="KW-0378">Hydrolase</keyword>
<reference evidence="7 8" key="1">
    <citation type="submission" date="2019-03" db="EMBL/GenBank/DDBJ databases">
        <title>Genomic Encyclopedia of Type Strains, Phase IV (KMG-IV): sequencing the most valuable type-strain genomes for metagenomic binning, comparative biology and taxonomic classification.</title>
        <authorList>
            <person name="Goeker M."/>
        </authorList>
    </citation>
    <scope>NUCLEOTIDE SEQUENCE [LARGE SCALE GENOMIC DNA]</scope>
    <source>
        <strain evidence="7 8">DSM 11170</strain>
    </source>
</reference>
<evidence type="ECO:0000256" key="5">
    <source>
        <dbReference type="ARBA" id="ARBA00022801"/>
    </source>
</evidence>
<dbReference type="PANTHER" id="PTHR31290:SF5">
    <property type="entry name" value="UV-DAMAGE ENDONUCLEASE"/>
    <property type="match status" value="1"/>
</dbReference>
<dbReference type="OrthoDB" id="9782576at2"/>